<proteinExistence type="predicted"/>
<evidence type="ECO:0000256" key="1">
    <source>
        <dbReference type="SAM" id="MobiDB-lite"/>
    </source>
</evidence>
<feature type="compositionally biased region" description="Low complexity" evidence="1">
    <location>
        <begin position="88"/>
        <end position="101"/>
    </location>
</feature>
<dbReference type="AlphaFoldDB" id="A0A1B2ESV8"/>
<dbReference type="EMBL" id="CP016617">
    <property type="protein sequence ID" value="ANY83051.1"/>
    <property type="molecule type" value="Genomic_DNA"/>
</dbReference>
<sequence>MSRSQPKQILLSAGYAVVTAVGLSIVSITGAVGSPEDEIARLNRVRGNLFEELVRTRAEAATARSELDAARKARDAAEAEVMRLKQEAASANPANPVPSAATKAPPQQHPATTASPAARRESVRPAAPAATGSVRRTATAAAQRRVVPTNQASRQSAAPVARVQELPSVLRLQDPR</sequence>
<accession>A0A1B2ESV8</accession>
<keyword evidence="2" id="KW-0614">Plasmid</keyword>
<dbReference type="OrthoDB" id="8025407at2"/>
<organism evidence="2">
    <name type="scientific">Microvirga ossetica</name>
    <dbReference type="NCBI Taxonomy" id="1882682"/>
    <lineage>
        <taxon>Bacteria</taxon>
        <taxon>Pseudomonadati</taxon>
        <taxon>Pseudomonadota</taxon>
        <taxon>Alphaproteobacteria</taxon>
        <taxon>Hyphomicrobiales</taxon>
        <taxon>Methylobacteriaceae</taxon>
        <taxon>Microvirga</taxon>
    </lineage>
</organism>
<dbReference type="RefSeq" id="WP_099514126.1">
    <property type="nucleotide sequence ID" value="NZ_CP016617.1"/>
</dbReference>
<gene>
    <name evidence="2" type="ORF">BB934_33115</name>
</gene>
<feature type="region of interest" description="Disordered" evidence="1">
    <location>
        <begin position="85"/>
        <end position="161"/>
    </location>
</feature>
<geneLocation type="plasmid" evidence="2">
    <name>unnamed1</name>
</geneLocation>
<feature type="compositionally biased region" description="Low complexity" evidence="1">
    <location>
        <begin position="134"/>
        <end position="149"/>
    </location>
</feature>
<reference evidence="2" key="1">
    <citation type="submission" date="2016-07" db="EMBL/GenBank/DDBJ databases">
        <title>Microvirga ossetica sp. nov. a new species of rhizobia isolated from root nodules of the legume species Vicia alpestris Steven originated from North Ossetia region in the Caucasus.</title>
        <authorList>
            <person name="Safronova V.I."/>
            <person name="Kuznetsova I.G."/>
            <person name="Sazanova A.L."/>
            <person name="Belimov A."/>
            <person name="Andronov E."/>
            <person name="Osledkin Y.S."/>
            <person name="Onishchuk O.P."/>
            <person name="Kurchak O.N."/>
            <person name="Shaposhnikov A.I."/>
            <person name="Willems A."/>
            <person name="Tikhonovich I.A."/>
        </authorList>
    </citation>
    <scope>NUCLEOTIDE SEQUENCE [LARGE SCALE GENOMIC DNA]</scope>
    <source>
        <strain evidence="2">V5/3M</strain>
        <plasmid evidence="2">unnamed1</plasmid>
    </source>
</reference>
<dbReference type="KEGG" id="moc:BB934_33115"/>
<evidence type="ECO:0000313" key="2">
    <source>
        <dbReference type="EMBL" id="ANY83051.1"/>
    </source>
</evidence>
<name>A0A1B2ESV8_9HYPH</name>
<protein>
    <submittedName>
        <fullName evidence="2">Uncharacterized protein</fullName>
    </submittedName>
</protein>